<proteinExistence type="predicted"/>
<dbReference type="InterPro" id="IPR011008">
    <property type="entry name" value="Dimeric_a/b-barrel"/>
</dbReference>
<dbReference type="SUPFAM" id="SSF54909">
    <property type="entry name" value="Dimeric alpha+beta barrel"/>
    <property type="match status" value="1"/>
</dbReference>
<dbReference type="Proteomes" id="UP000186132">
    <property type="component" value="Unassembled WGS sequence"/>
</dbReference>
<evidence type="ECO:0000313" key="1">
    <source>
        <dbReference type="EMBL" id="SHG52771.1"/>
    </source>
</evidence>
<accession>A0A1M5KJ26</accession>
<gene>
    <name evidence="1" type="ORF">SAMN05443575_2173</name>
</gene>
<dbReference type="Gene3D" id="3.30.70.100">
    <property type="match status" value="1"/>
</dbReference>
<sequence>MTVDRGQWTLLEAQPGKGDVLAEFLRECHGLAASETGTVAWLALRLSETTFGLLATFQGEPARRVHLAGAIPAGIAHAAGELLAGEPDSRPVDILGAT</sequence>
<protein>
    <recommendedName>
        <fullName evidence="3">Quinol monooxygenase YgiN</fullName>
    </recommendedName>
</protein>
<dbReference type="OrthoDB" id="9804891at2"/>
<reference evidence="1 2" key="1">
    <citation type="submission" date="2016-11" db="EMBL/GenBank/DDBJ databases">
        <authorList>
            <person name="Jaros S."/>
            <person name="Januszkiewicz K."/>
            <person name="Wedrychowicz H."/>
        </authorList>
    </citation>
    <scope>NUCLEOTIDE SEQUENCE [LARGE SCALE GENOMIC DNA]</scope>
    <source>
        <strain evidence="1 2">DSM 45627</strain>
    </source>
</reference>
<organism evidence="1 2">
    <name type="scientific">Jatrophihabitans endophyticus</name>
    <dbReference type="NCBI Taxonomy" id="1206085"/>
    <lineage>
        <taxon>Bacteria</taxon>
        <taxon>Bacillati</taxon>
        <taxon>Actinomycetota</taxon>
        <taxon>Actinomycetes</taxon>
        <taxon>Jatrophihabitantales</taxon>
        <taxon>Jatrophihabitantaceae</taxon>
        <taxon>Jatrophihabitans</taxon>
    </lineage>
</organism>
<dbReference type="STRING" id="1206085.SAMN05443575_2173"/>
<dbReference type="EMBL" id="FQVU01000003">
    <property type="protein sequence ID" value="SHG52771.1"/>
    <property type="molecule type" value="Genomic_DNA"/>
</dbReference>
<evidence type="ECO:0000313" key="2">
    <source>
        <dbReference type="Proteomes" id="UP000186132"/>
    </source>
</evidence>
<keyword evidence="2" id="KW-1185">Reference proteome</keyword>
<evidence type="ECO:0008006" key="3">
    <source>
        <dbReference type="Google" id="ProtNLM"/>
    </source>
</evidence>
<dbReference type="AlphaFoldDB" id="A0A1M5KJ26"/>
<name>A0A1M5KJ26_9ACTN</name>
<dbReference type="RefSeq" id="WP_073389980.1">
    <property type="nucleotide sequence ID" value="NZ_FQVU01000003.1"/>
</dbReference>